<dbReference type="Gene3D" id="1.10.10.10">
    <property type="entry name" value="Winged helix-like DNA-binding domain superfamily/Winged helix DNA-binding domain"/>
    <property type="match status" value="1"/>
</dbReference>
<accession>A0A2P9AIX0</accession>
<keyword evidence="4" id="KW-0227">DNA damage</keyword>
<evidence type="ECO:0000256" key="5">
    <source>
        <dbReference type="ARBA" id="ARBA00023204"/>
    </source>
</evidence>
<dbReference type="NCBIfam" id="TIGR00589">
    <property type="entry name" value="ogt"/>
    <property type="match status" value="1"/>
</dbReference>
<evidence type="ECO:0000256" key="4">
    <source>
        <dbReference type="ARBA" id="ARBA00022763"/>
    </source>
</evidence>
<dbReference type="Proteomes" id="UP000245698">
    <property type="component" value="Unassembled WGS sequence"/>
</dbReference>
<name>A0A2P9AIX0_9HYPH</name>
<dbReference type="EMBL" id="FUIG01000024">
    <property type="protein sequence ID" value="SJM31079.1"/>
    <property type="molecule type" value="Genomic_DNA"/>
</dbReference>
<dbReference type="InterPro" id="IPR014048">
    <property type="entry name" value="MethylDNA_cys_MeTrfase_DNA-bd"/>
</dbReference>
<dbReference type="GO" id="GO:0006281">
    <property type="term" value="P:DNA repair"/>
    <property type="evidence" value="ECO:0007669"/>
    <property type="project" value="UniProtKB-KW"/>
</dbReference>
<evidence type="ECO:0000313" key="9">
    <source>
        <dbReference type="Proteomes" id="UP000245698"/>
    </source>
</evidence>
<dbReference type="SUPFAM" id="SSF53155">
    <property type="entry name" value="Methylated DNA-protein cysteine methyltransferase domain"/>
    <property type="match status" value="1"/>
</dbReference>
<dbReference type="InterPro" id="IPR036388">
    <property type="entry name" value="WH-like_DNA-bd_sf"/>
</dbReference>
<dbReference type="GO" id="GO:0003908">
    <property type="term" value="F:methylated-DNA-[protein]-cysteine S-methyltransferase activity"/>
    <property type="evidence" value="ECO:0007669"/>
    <property type="project" value="UniProtKB-EC"/>
</dbReference>
<proteinExistence type="predicted"/>
<sequence length="218" mass="23108">MGGNTSLKMRYLVLDMYWIAIRFCGKEHIMEGTSQAVAGHTVFETVIGFMGIAWSEAGLTRLCLPQRNRDAVERQLLRHAGSAASSAQLQWISELILSIKAYAAGEDVDFSGVPVDLTGVDDFRLAIYDAARKLAFGETTTYGELAKRAGHAGLARETGAALGANPVPLVIPCHRILAAGGKIGGFSAPGGSTTKEKMLAMEGVRVGPPPPAQVSFGF</sequence>
<evidence type="ECO:0000256" key="2">
    <source>
        <dbReference type="ARBA" id="ARBA00022603"/>
    </source>
</evidence>
<evidence type="ECO:0000256" key="6">
    <source>
        <dbReference type="ARBA" id="ARBA00049348"/>
    </source>
</evidence>
<keyword evidence="3 8" id="KW-0808">Transferase</keyword>
<dbReference type="InterPro" id="IPR036217">
    <property type="entry name" value="MethylDNA_cys_MeTrfase_DNAb"/>
</dbReference>
<feature type="domain" description="Methylated-DNA-[protein]-cysteine S-methyltransferase DNA binding" evidence="7">
    <location>
        <begin position="122"/>
        <end position="204"/>
    </location>
</feature>
<evidence type="ECO:0000256" key="3">
    <source>
        <dbReference type="ARBA" id="ARBA00022679"/>
    </source>
</evidence>
<reference evidence="9" key="1">
    <citation type="submission" date="2016-12" db="EMBL/GenBank/DDBJ databases">
        <authorList>
            <person name="Brunel B."/>
        </authorList>
    </citation>
    <scope>NUCLEOTIDE SEQUENCE [LARGE SCALE GENOMIC DNA]</scope>
</reference>
<comment type="catalytic activity">
    <reaction evidence="1">
        <text>a 4-O-methyl-thymidine in DNA + L-cysteinyl-[protein] = a thymidine in DNA + S-methyl-L-cysteinyl-[protein]</text>
        <dbReference type="Rhea" id="RHEA:53428"/>
        <dbReference type="Rhea" id="RHEA-COMP:10131"/>
        <dbReference type="Rhea" id="RHEA-COMP:10132"/>
        <dbReference type="Rhea" id="RHEA-COMP:13555"/>
        <dbReference type="Rhea" id="RHEA-COMP:13556"/>
        <dbReference type="ChEBI" id="CHEBI:29950"/>
        <dbReference type="ChEBI" id="CHEBI:82612"/>
        <dbReference type="ChEBI" id="CHEBI:137386"/>
        <dbReference type="ChEBI" id="CHEBI:137387"/>
        <dbReference type="EC" id="2.1.1.63"/>
    </reaction>
</comment>
<gene>
    <name evidence="8" type="ORF">BQ8482_180307</name>
</gene>
<dbReference type="PANTHER" id="PTHR10815:SF5">
    <property type="entry name" value="METHYLATED-DNA--PROTEIN-CYSTEINE METHYLTRANSFERASE"/>
    <property type="match status" value="1"/>
</dbReference>
<keyword evidence="5" id="KW-0234">DNA repair</keyword>
<protein>
    <submittedName>
        <fullName evidence="8">Methylated-DNA--protein-cysteine methyltransferase</fullName>
    </submittedName>
</protein>
<evidence type="ECO:0000259" key="7">
    <source>
        <dbReference type="Pfam" id="PF01035"/>
    </source>
</evidence>
<keyword evidence="9" id="KW-1185">Reference proteome</keyword>
<dbReference type="PANTHER" id="PTHR10815">
    <property type="entry name" value="METHYLATED-DNA--PROTEIN-CYSTEINE METHYLTRANSFERASE"/>
    <property type="match status" value="1"/>
</dbReference>
<evidence type="ECO:0000313" key="8">
    <source>
        <dbReference type="EMBL" id="SJM31079.1"/>
    </source>
</evidence>
<dbReference type="InterPro" id="IPR001497">
    <property type="entry name" value="MethylDNA_cys_MeTrfase_AS"/>
</dbReference>
<evidence type="ECO:0000256" key="1">
    <source>
        <dbReference type="ARBA" id="ARBA00001286"/>
    </source>
</evidence>
<dbReference type="GO" id="GO:0032259">
    <property type="term" value="P:methylation"/>
    <property type="evidence" value="ECO:0007669"/>
    <property type="project" value="UniProtKB-KW"/>
</dbReference>
<dbReference type="PROSITE" id="PS00374">
    <property type="entry name" value="MGMT"/>
    <property type="match status" value="1"/>
</dbReference>
<dbReference type="InterPro" id="IPR036631">
    <property type="entry name" value="MGMT_N_sf"/>
</dbReference>
<dbReference type="CDD" id="cd06445">
    <property type="entry name" value="ATase"/>
    <property type="match status" value="1"/>
</dbReference>
<keyword evidence="2 8" id="KW-0489">Methyltransferase</keyword>
<comment type="catalytic activity">
    <reaction evidence="6">
        <text>a 6-O-methyl-2'-deoxyguanosine in DNA + L-cysteinyl-[protein] = S-methyl-L-cysteinyl-[protein] + a 2'-deoxyguanosine in DNA</text>
        <dbReference type="Rhea" id="RHEA:24000"/>
        <dbReference type="Rhea" id="RHEA-COMP:10131"/>
        <dbReference type="Rhea" id="RHEA-COMP:10132"/>
        <dbReference type="Rhea" id="RHEA-COMP:11367"/>
        <dbReference type="Rhea" id="RHEA-COMP:11368"/>
        <dbReference type="ChEBI" id="CHEBI:29950"/>
        <dbReference type="ChEBI" id="CHEBI:82612"/>
        <dbReference type="ChEBI" id="CHEBI:85445"/>
        <dbReference type="ChEBI" id="CHEBI:85448"/>
        <dbReference type="EC" id="2.1.1.63"/>
    </reaction>
</comment>
<dbReference type="SUPFAM" id="SSF46767">
    <property type="entry name" value="Methylated DNA-protein cysteine methyltransferase, C-terminal domain"/>
    <property type="match status" value="1"/>
</dbReference>
<organism evidence="8 9">
    <name type="scientific">Mesorhizobium delmotii</name>
    <dbReference type="NCBI Taxonomy" id="1631247"/>
    <lineage>
        <taxon>Bacteria</taxon>
        <taxon>Pseudomonadati</taxon>
        <taxon>Pseudomonadota</taxon>
        <taxon>Alphaproteobacteria</taxon>
        <taxon>Hyphomicrobiales</taxon>
        <taxon>Phyllobacteriaceae</taxon>
        <taxon>Mesorhizobium</taxon>
    </lineage>
</organism>
<dbReference type="Pfam" id="PF01035">
    <property type="entry name" value="DNA_binding_1"/>
    <property type="match status" value="1"/>
</dbReference>
<dbReference type="AlphaFoldDB" id="A0A2P9AIX0"/>